<dbReference type="SUPFAM" id="SSF53850">
    <property type="entry name" value="Periplasmic binding protein-like II"/>
    <property type="match status" value="1"/>
</dbReference>
<comment type="caution">
    <text evidence="2">The sequence shown here is derived from an EMBL/GenBank/DDBJ whole genome shotgun (WGS) entry which is preliminary data.</text>
</comment>
<dbReference type="InterPro" id="IPR050950">
    <property type="entry name" value="HTH-type_LysR_regulators"/>
</dbReference>
<dbReference type="Proteomes" id="UP000613011">
    <property type="component" value="Unassembled WGS sequence"/>
</dbReference>
<dbReference type="GO" id="GO:0006355">
    <property type="term" value="P:regulation of DNA-templated transcription"/>
    <property type="evidence" value="ECO:0007669"/>
    <property type="project" value="TreeGrafter"/>
</dbReference>
<dbReference type="InterPro" id="IPR005119">
    <property type="entry name" value="LysR_subst-bd"/>
</dbReference>
<dbReference type="Pfam" id="PF03466">
    <property type="entry name" value="LysR_substrate"/>
    <property type="match status" value="1"/>
</dbReference>
<organism evidence="2 3">
    <name type="scientific">Ramlibacter aurantiacus</name>
    <dbReference type="NCBI Taxonomy" id="2801330"/>
    <lineage>
        <taxon>Bacteria</taxon>
        <taxon>Pseudomonadati</taxon>
        <taxon>Pseudomonadota</taxon>
        <taxon>Betaproteobacteria</taxon>
        <taxon>Burkholderiales</taxon>
        <taxon>Comamonadaceae</taxon>
        <taxon>Ramlibacter</taxon>
    </lineage>
</organism>
<dbReference type="PANTHER" id="PTHR30419">
    <property type="entry name" value="HTH-TYPE TRANSCRIPTIONAL REGULATOR YBHD"/>
    <property type="match status" value="1"/>
</dbReference>
<evidence type="ECO:0000313" key="2">
    <source>
        <dbReference type="EMBL" id="MBL0421918.1"/>
    </source>
</evidence>
<sequence length="189" mass="20880">MPRSSRWRRSAWSPAANAHLLAGLRQEQVDFVIGRLVDPSGMQGLSFEPLYSECLIFVVRDGHPLARQGRVSPASLDQWRLVLPDAGTRIRESADRFFLGSGIGLPERVVETIDASFGRSYVRQTDAVWFVPEGAVEADLREGRLLRLPVDTRSTEGAVGLTVRAGYLPSAAVQRLLEDIRRCVPAARA</sequence>
<accession>A0A936ZKK7</accession>
<dbReference type="AlphaFoldDB" id="A0A936ZKK7"/>
<reference evidence="2" key="1">
    <citation type="submission" date="2021-01" db="EMBL/GenBank/DDBJ databases">
        <title>Ramlibacter sp. strain AW1 16S ribosomal RNA gene Genome sequencing and assembly.</title>
        <authorList>
            <person name="Kang M."/>
        </authorList>
    </citation>
    <scope>NUCLEOTIDE SEQUENCE</scope>
    <source>
        <strain evidence="2">AW1</strain>
    </source>
</reference>
<evidence type="ECO:0000313" key="3">
    <source>
        <dbReference type="Proteomes" id="UP000613011"/>
    </source>
</evidence>
<keyword evidence="3" id="KW-1185">Reference proteome</keyword>
<feature type="domain" description="LysR substrate-binding" evidence="1">
    <location>
        <begin position="17"/>
        <end position="181"/>
    </location>
</feature>
<dbReference type="GO" id="GO:0005829">
    <property type="term" value="C:cytosol"/>
    <property type="evidence" value="ECO:0007669"/>
    <property type="project" value="TreeGrafter"/>
</dbReference>
<evidence type="ECO:0000259" key="1">
    <source>
        <dbReference type="Pfam" id="PF03466"/>
    </source>
</evidence>
<dbReference type="PANTHER" id="PTHR30419:SF8">
    <property type="entry name" value="NITROGEN ASSIMILATION TRANSCRIPTIONAL ACTIVATOR-RELATED"/>
    <property type="match status" value="1"/>
</dbReference>
<gene>
    <name evidence="2" type="ORF">JI739_16330</name>
</gene>
<dbReference type="Gene3D" id="3.40.190.10">
    <property type="entry name" value="Periplasmic binding protein-like II"/>
    <property type="match status" value="2"/>
</dbReference>
<dbReference type="EMBL" id="JAEQNA010000006">
    <property type="protein sequence ID" value="MBL0421918.1"/>
    <property type="molecule type" value="Genomic_DNA"/>
</dbReference>
<protein>
    <recommendedName>
        <fullName evidence="1">LysR substrate-binding domain-containing protein</fullName>
    </recommendedName>
</protein>
<proteinExistence type="predicted"/>
<name>A0A936ZKK7_9BURK</name>